<dbReference type="Proteomes" id="UP001218071">
    <property type="component" value="Chromosome"/>
</dbReference>
<keyword evidence="2" id="KW-1185">Reference proteome</keyword>
<proteinExistence type="predicted"/>
<gene>
    <name evidence="1" type="ORF">CJEDD_01070</name>
</gene>
<evidence type="ECO:0000313" key="1">
    <source>
        <dbReference type="EMBL" id="WCZ37841.1"/>
    </source>
</evidence>
<name>A0ABY7UGI3_9CORY</name>
<sequence>MRRAWCQRCGAEAWEVQGQSGPILVENKPGRAGDLVRVKTALAEGTSVSNWYVHRCREVKYPPKRNTAAMNRALQVVGLDPIEERGDSA</sequence>
<reference evidence="1 2" key="1">
    <citation type="submission" date="2020-10" db="EMBL/GenBank/DDBJ databases">
        <title>Complete genome sequence of Corynebacterium jeddahense DSM 45997, type strain of Corynebacterium jeddahense.</title>
        <authorList>
            <person name="Busche T."/>
            <person name="Kalinowski J."/>
            <person name="Ruckert C."/>
        </authorList>
    </citation>
    <scope>NUCLEOTIDE SEQUENCE [LARGE SCALE GENOMIC DNA]</scope>
    <source>
        <strain evidence="1 2">DSM 45997</strain>
    </source>
</reference>
<accession>A0ABY7UGI3</accession>
<dbReference type="EMBL" id="CP063194">
    <property type="protein sequence ID" value="WCZ37841.1"/>
    <property type="molecule type" value="Genomic_DNA"/>
</dbReference>
<protein>
    <submittedName>
        <fullName evidence="1">Uncharacterized protein</fullName>
    </submittedName>
</protein>
<evidence type="ECO:0000313" key="2">
    <source>
        <dbReference type="Proteomes" id="UP001218071"/>
    </source>
</evidence>
<organism evidence="1 2">
    <name type="scientific">Corynebacterium jeddahense</name>
    <dbReference type="NCBI Taxonomy" id="1414719"/>
    <lineage>
        <taxon>Bacteria</taxon>
        <taxon>Bacillati</taxon>
        <taxon>Actinomycetota</taxon>
        <taxon>Actinomycetes</taxon>
        <taxon>Mycobacteriales</taxon>
        <taxon>Corynebacteriaceae</taxon>
        <taxon>Corynebacterium</taxon>
    </lineage>
</organism>